<protein>
    <submittedName>
        <fullName evidence="8">DNA-N1-methyladenine dioxygenase</fullName>
    </submittedName>
</protein>
<gene>
    <name evidence="8" type="ORF">ATF69_2043</name>
</gene>
<dbReference type="InterPro" id="IPR004574">
    <property type="entry name" value="Alkb"/>
</dbReference>
<keyword evidence="1 6" id="KW-0479">Metal-binding</keyword>
<evidence type="ECO:0000256" key="5">
    <source>
        <dbReference type="PIRSR" id="PIRSR604574-1"/>
    </source>
</evidence>
<comment type="cofactor">
    <cofactor evidence="6">
        <name>Fe(2+)</name>
        <dbReference type="ChEBI" id="CHEBI:29033"/>
    </cofactor>
    <text evidence="6">Binds 1 Fe(2+) ion per subunit.</text>
</comment>
<evidence type="ECO:0000256" key="4">
    <source>
        <dbReference type="ARBA" id="ARBA00023004"/>
    </source>
</evidence>
<dbReference type="GO" id="GO:0035513">
    <property type="term" value="P:oxidative RNA demethylation"/>
    <property type="evidence" value="ECO:0007669"/>
    <property type="project" value="TreeGrafter"/>
</dbReference>
<keyword evidence="3" id="KW-0560">Oxidoreductase</keyword>
<dbReference type="Gene3D" id="2.60.120.590">
    <property type="entry name" value="Alpha-ketoglutarate-dependent dioxygenase AlkB-like"/>
    <property type="match status" value="1"/>
</dbReference>
<dbReference type="SUPFAM" id="SSF51197">
    <property type="entry name" value="Clavaminate synthase-like"/>
    <property type="match status" value="1"/>
</dbReference>
<dbReference type="Proteomes" id="UP000321485">
    <property type="component" value="Unassembled WGS sequence"/>
</dbReference>
<dbReference type="GO" id="GO:0035516">
    <property type="term" value="F:broad specificity oxidative DNA demethylase activity"/>
    <property type="evidence" value="ECO:0007669"/>
    <property type="project" value="TreeGrafter"/>
</dbReference>
<dbReference type="GO" id="GO:0005737">
    <property type="term" value="C:cytoplasm"/>
    <property type="evidence" value="ECO:0007669"/>
    <property type="project" value="TreeGrafter"/>
</dbReference>
<dbReference type="EMBL" id="VJWE01000012">
    <property type="protein sequence ID" value="TWG38103.1"/>
    <property type="molecule type" value="Genomic_DNA"/>
</dbReference>
<name>A0A561XPR9_ACIDE</name>
<dbReference type="InterPro" id="IPR027450">
    <property type="entry name" value="AlkB-like"/>
</dbReference>
<feature type="binding site" evidence="6">
    <location>
        <position position="214"/>
    </location>
    <ligand>
        <name>Fe cation</name>
        <dbReference type="ChEBI" id="CHEBI:24875"/>
        <note>catalytic</note>
    </ligand>
</feature>
<feature type="binding site" evidence="5">
    <location>
        <begin position="103"/>
        <end position="105"/>
    </location>
    <ligand>
        <name>substrate</name>
    </ligand>
</feature>
<feature type="binding site" evidence="5">
    <location>
        <position position="162"/>
    </location>
    <ligand>
        <name>substrate</name>
    </ligand>
</feature>
<feature type="binding site" evidence="5">
    <location>
        <position position="188"/>
    </location>
    <ligand>
        <name>substrate</name>
    </ligand>
</feature>
<dbReference type="AlphaFoldDB" id="A0A561XPR9"/>
<dbReference type="PROSITE" id="PS51471">
    <property type="entry name" value="FE2OG_OXY"/>
    <property type="match status" value="1"/>
</dbReference>
<evidence type="ECO:0000259" key="7">
    <source>
        <dbReference type="PROSITE" id="PS51471"/>
    </source>
</evidence>
<feature type="domain" description="Fe2OG dioxygenase" evidence="7">
    <location>
        <begin position="140"/>
        <end position="240"/>
    </location>
</feature>
<comment type="caution">
    <text evidence="8">The sequence shown here is derived from an EMBL/GenBank/DDBJ whole genome shotgun (WGS) entry which is preliminary data.</text>
</comment>
<dbReference type="GO" id="GO:0035515">
    <property type="term" value="F:oxidative RNA demethylase activity"/>
    <property type="evidence" value="ECO:0007669"/>
    <property type="project" value="TreeGrafter"/>
</dbReference>
<reference evidence="8 9" key="1">
    <citation type="journal article" date="2015" name="Stand. Genomic Sci.">
        <title>Genomic Encyclopedia of Bacterial and Archaeal Type Strains, Phase III: the genomes of soil and plant-associated and newly described type strains.</title>
        <authorList>
            <person name="Whitman W.B."/>
            <person name="Woyke T."/>
            <person name="Klenk H.P."/>
            <person name="Zhou Y."/>
            <person name="Lilburn T.G."/>
            <person name="Beck B.J."/>
            <person name="De Vos P."/>
            <person name="Vandamme P."/>
            <person name="Eisen J.A."/>
            <person name="Garrity G."/>
            <person name="Hugenholtz P."/>
            <person name="Kyrpides N.C."/>
        </authorList>
    </citation>
    <scope>NUCLEOTIDE SEQUENCE [LARGE SCALE GENOMIC DNA]</scope>
    <source>
        <strain evidence="8 9">DSM 64</strain>
    </source>
</reference>
<keyword evidence="2 8" id="KW-0223">Dioxygenase</keyword>
<evidence type="ECO:0000256" key="3">
    <source>
        <dbReference type="ARBA" id="ARBA00023002"/>
    </source>
</evidence>
<feature type="binding site" evidence="5">
    <location>
        <begin position="231"/>
        <end position="237"/>
    </location>
    <ligand>
        <name>2-oxoglutarate</name>
        <dbReference type="ChEBI" id="CHEBI:16810"/>
    </ligand>
</feature>
<evidence type="ECO:0000256" key="6">
    <source>
        <dbReference type="PIRSR" id="PIRSR604574-2"/>
    </source>
</evidence>
<dbReference type="InterPro" id="IPR037151">
    <property type="entry name" value="AlkB-like_sf"/>
</dbReference>
<proteinExistence type="predicted"/>
<feature type="binding site" evidence="5">
    <location>
        <position position="96"/>
    </location>
    <ligand>
        <name>substrate</name>
    </ligand>
</feature>
<evidence type="ECO:0000256" key="2">
    <source>
        <dbReference type="ARBA" id="ARBA00022964"/>
    </source>
</evidence>
<dbReference type="PANTHER" id="PTHR16557:SF2">
    <property type="entry name" value="NUCLEIC ACID DIOXYGENASE ALKBH1"/>
    <property type="match status" value="1"/>
</dbReference>
<dbReference type="InterPro" id="IPR005123">
    <property type="entry name" value="Oxoglu/Fe-dep_dioxygenase_dom"/>
</dbReference>
<keyword evidence="4 6" id="KW-0408">Iron</keyword>
<evidence type="ECO:0000313" key="9">
    <source>
        <dbReference type="Proteomes" id="UP000321485"/>
    </source>
</evidence>
<organism evidence="8 9">
    <name type="scientific">Acidovorax delafieldii</name>
    <name type="common">Pseudomonas delafieldii</name>
    <dbReference type="NCBI Taxonomy" id="47920"/>
    <lineage>
        <taxon>Bacteria</taxon>
        <taxon>Pseudomonadati</taxon>
        <taxon>Pseudomonadota</taxon>
        <taxon>Betaproteobacteria</taxon>
        <taxon>Burkholderiales</taxon>
        <taxon>Comamonadaceae</taxon>
        <taxon>Acidovorax</taxon>
    </lineage>
</organism>
<evidence type="ECO:0000313" key="8">
    <source>
        <dbReference type="EMBL" id="TWG38103.1"/>
    </source>
</evidence>
<feature type="binding site" evidence="6">
    <location>
        <position position="160"/>
    </location>
    <ligand>
        <name>Fe cation</name>
        <dbReference type="ChEBI" id="CHEBI:24875"/>
        <note>catalytic</note>
    </ligand>
</feature>
<dbReference type="Pfam" id="PF13532">
    <property type="entry name" value="2OG-FeII_Oxy_2"/>
    <property type="match status" value="1"/>
</dbReference>
<feature type="binding site" evidence="6">
    <location>
        <position position="158"/>
    </location>
    <ligand>
        <name>Fe cation</name>
        <dbReference type="ChEBI" id="CHEBI:24875"/>
        <note>catalytic</note>
    </ligand>
</feature>
<dbReference type="PANTHER" id="PTHR16557">
    <property type="entry name" value="ALKYLATED DNA REPAIR PROTEIN ALKB-RELATED"/>
    <property type="match status" value="1"/>
</dbReference>
<sequence length="240" mass="25704">MMLNEVVTAKAVAGSPSPKMTDAMTASLFDDAPQPARPPEVLEPGALVLRGFALAQATDLLAAVQQITAQAPFRHLVTPGGLRMSVAMTNCGALGWVSDRSGYRYDPTDPQTGQPWPPMPPLFRQLALDAAQAAGFAHFAPDACLINRYAPGTRLSLHQDRDEGNYAHPIVSVSLGVSAMFLWGGAQRADNTRRIALLHGDVVVWGGPARLRFHGVLPLPEAHHPLTGAHRINLTFRKAG</sequence>
<dbReference type="NCBIfam" id="NF011930">
    <property type="entry name" value="PRK15401.1"/>
    <property type="match status" value="1"/>
</dbReference>
<evidence type="ECO:0000256" key="1">
    <source>
        <dbReference type="ARBA" id="ARBA00022723"/>
    </source>
</evidence>
<feature type="binding site" evidence="5">
    <location>
        <begin position="147"/>
        <end position="149"/>
    </location>
    <ligand>
        <name>2-oxoglutarate</name>
        <dbReference type="ChEBI" id="CHEBI:16810"/>
    </ligand>
</feature>
<accession>A0A561XPR9</accession>
<dbReference type="GO" id="GO:0008198">
    <property type="term" value="F:ferrous iron binding"/>
    <property type="evidence" value="ECO:0007669"/>
    <property type="project" value="TreeGrafter"/>
</dbReference>